<feature type="region of interest" description="Disordered" evidence="1">
    <location>
        <begin position="1"/>
        <end position="28"/>
    </location>
</feature>
<proteinExistence type="predicted"/>
<protein>
    <recommendedName>
        <fullName evidence="5">AT-hook motif nuclear-localized protein</fullName>
    </recommendedName>
</protein>
<accession>A0ABR4C1L0</accession>
<feature type="compositionally biased region" description="Pro residues" evidence="1">
    <location>
        <begin position="1"/>
        <end position="12"/>
    </location>
</feature>
<evidence type="ECO:0008006" key="5">
    <source>
        <dbReference type="Google" id="ProtNLM"/>
    </source>
</evidence>
<feature type="transmembrane region" description="Helical" evidence="2">
    <location>
        <begin position="233"/>
        <end position="250"/>
    </location>
</feature>
<dbReference type="Proteomes" id="UP001595075">
    <property type="component" value="Unassembled WGS sequence"/>
</dbReference>
<keyword evidence="2" id="KW-0472">Membrane</keyword>
<dbReference type="EMBL" id="JAZHXI010000015">
    <property type="protein sequence ID" value="KAL2063779.1"/>
    <property type="molecule type" value="Genomic_DNA"/>
</dbReference>
<keyword evidence="2" id="KW-1133">Transmembrane helix</keyword>
<gene>
    <name evidence="3" type="ORF">VTL71DRAFT_5584</name>
</gene>
<keyword evidence="2" id="KW-0812">Transmembrane</keyword>
<reference evidence="3 4" key="1">
    <citation type="journal article" date="2024" name="Commun. Biol.">
        <title>Comparative genomic analysis of thermophilic fungi reveals convergent evolutionary adaptations and gene losses.</title>
        <authorList>
            <person name="Steindorff A.S."/>
            <person name="Aguilar-Pontes M.V."/>
            <person name="Robinson A.J."/>
            <person name="Andreopoulos B."/>
            <person name="LaButti K."/>
            <person name="Kuo A."/>
            <person name="Mondo S."/>
            <person name="Riley R."/>
            <person name="Otillar R."/>
            <person name="Haridas S."/>
            <person name="Lipzen A."/>
            <person name="Grimwood J."/>
            <person name="Schmutz J."/>
            <person name="Clum A."/>
            <person name="Reid I.D."/>
            <person name="Moisan M.C."/>
            <person name="Butler G."/>
            <person name="Nguyen T.T.M."/>
            <person name="Dewar K."/>
            <person name="Conant G."/>
            <person name="Drula E."/>
            <person name="Henrissat B."/>
            <person name="Hansel C."/>
            <person name="Singer S."/>
            <person name="Hutchinson M.I."/>
            <person name="de Vries R.P."/>
            <person name="Natvig D.O."/>
            <person name="Powell A.J."/>
            <person name="Tsang A."/>
            <person name="Grigoriev I.V."/>
        </authorList>
    </citation>
    <scope>NUCLEOTIDE SEQUENCE [LARGE SCALE GENOMIC DNA]</scope>
    <source>
        <strain evidence="3 4">CBS 494.80</strain>
    </source>
</reference>
<evidence type="ECO:0000313" key="4">
    <source>
        <dbReference type="Proteomes" id="UP001595075"/>
    </source>
</evidence>
<feature type="compositionally biased region" description="Low complexity" evidence="1">
    <location>
        <begin position="13"/>
        <end position="28"/>
    </location>
</feature>
<evidence type="ECO:0000256" key="1">
    <source>
        <dbReference type="SAM" id="MobiDB-lite"/>
    </source>
</evidence>
<sequence length="272" mass="29203">MSKAYPPPPYPPTNLYQPQLQPQMPNQMPPQMAYLTQQQQLQPQYQPQQQVQQPQTNRFPTSFGFYRLGVKSASDLVIALEKNDPNPLFLISTHGVWSSKSSVILHSSNSKSSPPLATANLHNFGSDMEVVLIGAGGGSAETHVKKNGFGKGTLTFSAPVGAGMGGGIGIGGGGTEQFEWKSSHGEEVKGMDGKGHGMKLLRVGTGEVVAAWTPASSGRNKRGNMSFMGNRDVYGDAFEIIVVITIAGIIEKRRRQKYSNWESVAVAGELAG</sequence>
<comment type="caution">
    <text evidence="3">The sequence shown here is derived from an EMBL/GenBank/DDBJ whole genome shotgun (WGS) entry which is preliminary data.</text>
</comment>
<organism evidence="3 4">
    <name type="scientific">Oculimacula yallundae</name>
    <dbReference type="NCBI Taxonomy" id="86028"/>
    <lineage>
        <taxon>Eukaryota</taxon>
        <taxon>Fungi</taxon>
        <taxon>Dikarya</taxon>
        <taxon>Ascomycota</taxon>
        <taxon>Pezizomycotina</taxon>
        <taxon>Leotiomycetes</taxon>
        <taxon>Helotiales</taxon>
        <taxon>Ploettnerulaceae</taxon>
        <taxon>Oculimacula</taxon>
    </lineage>
</organism>
<name>A0ABR4C1L0_9HELO</name>
<evidence type="ECO:0000313" key="3">
    <source>
        <dbReference type="EMBL" id="KAL2063779.1"/>
    </source>
</evidence>
<evidence type="ECO:0000256" key="2">
    <source>
        <dbReference type="SAM" id="Phobius"/>
    </source>
</evidence>
<keyword evidence="4" id="KW-1185">Reference proteome</keyword>